<dbReference type="CDD" id="cd01026">
    <property type="entry name" value="TOPRIM_OLD"/>
    <property type="match status" value="1"/>
</dbReference>
<dbReference type="Pfam" id="PF20469">
    <property type="entry name" value="OLD-like_TOPRIM"/>
    <property type="match status" value="1"/>
</dbReference>
<dbReference type="Proteomes" id="UP001302222">
    <property type="component" value="Unassembled WGS sequence"/>
</dbReference>
<dbReference type="InterPro" id="IPR027417">
    <property type="entry name" value="P-loop_NTPase"/>
</dbReference>
<comment type="caution">
    <text evidence="3">The sequence shown here is derived from an EMBL/GenBank/DDBJ whole genome shotgun (WGS) entry which is preliminary data.</text>
</comment>
<evidence type="ECO:0000313" key="3">
    <source>
        <dbReference type="EMBL" id="MEA5428840.1"/>
    </source>
</evidence>
<dbReference type="InterPro" id="IPR034139">
    <property type="entry name" value="TOPRIM_OLD"/>
</dbReference>
<dbReference type="Gene3D" id="3.40.50.300">
    <property type="entry name" value="P-loop containing nucleotide triphosphate hydrolases"/>
    <property type="match status" value="1"/>
</dbReference>
<name>A0ABU5SND9_9BACT</name>
<evidence type="ECO:0000259" key="1">
    <source>
        <dbReference type="Pfam" id="PF13175"/>
    </source>
</evidence>
<feature type="domain" description="Endonuclease GajA/Old nuclease/RecF-like AAA" evidence="1">
    <location>
        <begin position="1"/>
        <end position="403"/>
    </location>
</feature>
<sequence>MYISKFSAFNFRSLKQVFVRLENGKNVIVGKNNSGKSNIIKGIEVLIGEKFPTYVNFTDNDYYTYEHIDPETGEIKEIISDNLYLDVELEGRDFNEEIIRTIKKQTAFSKIKSSSELFHRAETGEITVNFDFFQSLDEIENRPETVVLDTFNNGKSKKTEWKKPDELILFLKSLEKIKIFFCKSRIDDEKAGFGLICVDSAKSIWVSHFLSKKLRDSLITTIVISALRSQKEDLRIIHYTWFGKLIMGLWEKNKKNINQDEEKTYEELIKEKSVDIKGLVDTVFHDDTAQIRKLLEGAIAHKTISFRFMNDMNNELYKNIQLFVNDGIDRPLHEKGTGIQSAIIISLFSLYCNNFHNNSSLLIAEEPELFLHPQARRLISAELDKFLKSNDKQPRQLIISTHSIEYLKNVEPYNVVRVYKDIDKNCSVVKQLDSEISKEITIELKRFLWSNNTELFFADKVILVEGGEVYLIPSIVDKLKNSKQLLDYENITVSRVNGKGSFLIYIKMLQCFDIPFLLLGDLDCFKDEVPKLVKYLNILDIKDNTDIIRKALSDLPVNYEAISERVKNVDKNYDTQKLQNLFEQLANKQIDADNEDLQTIVEYMKSRYTKGNKELAIVNAIGQELYDNTHLKLREKNIFIWSKGDLETYYTDKTKRLFGNKSKDIKALELSYFLQIETEQIEDLFLYMEEIALLVEKILIKNNPLPL</sequence>
<dbReference type="EMBL" id="JAYGIM010000016">
    <property type="protein sequence ID" value="MEA5428840.1"/>
    <property type="molecule type" value="Genomic_DNA"/>
</dbReference>
<organism evidence="3 4">
    <name type="scientific">Arcicella lustrica</name>
    <dbReference type="NCBI Taxonomy" id="2984196"/>
    <lineage>
        <taxon>Bacteria</taxon>
        <taxon>Pseudomonadati</taxon>
        <taxon>Bacteroidota</taxon>
        <taxon>Cytophagia</taxon>
        <taxon>Cytophagales</taxon>
        <taxon>Flectobacillaceae</taxon>
        <taxon>Arcicella</taxon>
    </lineage>
</organism>
<reference evidence="3 4" key="1">
    <citation type="submission" date="2023-12" db="EMBL/GenBank/DDBJ databases">
        <title>Novel species of the genus Arcicella isolated from rivers.</title>
        <authorList>
            <person name="Lu H."/>
        </authorList>
    </citation>
    <scope>NUCLEOTIDE SEQUENCE [LARGE SCALE GENOMIC DNA]</scope>
    <source>
        <strain evidence="3 4">DC25W</strain>
    </source>
</reference>
<evidence type="ECO:0000313" key="4">
    <source>
        <dbReference type="Proteomes" id="UP001302222"/>
    </source>
</evidence>
<dbReference type="InterPro" id="IPR041685">
    <property type="entry name" value="AAA_GajA/Old/RecF-like"/>
</dbReference>
<gene>
    <name evidence="3" type="ORF">VB798_19780</name>
</gene>
<evidence type="ECO:0000259" key="2">
    <source>
        <dbReference type="Pfam" id="PF20469"/>
    </source>
</evidence>
<dbReference type="SUPFAM" id="SSF52540">
    <property type="entry name" value="P-loop containing nucleoside triphosphate hydrolases"/>
    <property type="match status" value="1"/>
</dbReference>
<protein>
    <submittedName>
        <fullName evidence="3">AAA family ATPase</fullName>
    </submittedName>
</protein>
<dbReference type="RefSeq" id="WP_323688972.1">
    <property type="nucleotide sequence ID" value="NZ_JAYGIM010000016.1"/>
</dbReference>
<dbReference type="PANTHER" id="PTHR43581">
    <property type="entry name" value="ATP/GTP PHOSPHATASE"/>
    <property type="match status" value="1"/>
</dbReference>
<dbReference type="PANTHER" id="PTHR43581:SF4">
    <property type="entry name" value="ATP_GTP PHOSPHATASE"/>
    <property type="match status" value="1"/>
</dbReference>
<accession>A0ABU5SND9</accession>
<keyword evidence="4" id="KW-1185">Reference proteome</keyword>
<dbReference type="Pfam" id="PF13175">
    <property type="entry name" value="AAA_15"/>
    <property type="match status" value="1"/>
</dbReference>
<feature type="domain" description="OLD protein-like TOPRIM" evidence="2">
    <location>
        <begin position="456"/>
        <end position="523"/>
    </location>
</feature>
<dbReference type="InterPro" id="IPR051396">
    <property type="entry name" value="Bact_Antivir_Def_Nuclease"/>
</dbReference>
<proteinExistence type="predicted"/>